<comment type="caution">
    <text evidence="6">The sequence shown here is derived from an EMBL/GenBank/DDBJ whole genome shotgun (WGS) entry which is preliminary data.</text>
</comment>
<evidence type="ECO:0000259" key="5">
    <source>
        <dbReference type="PROSITE" id="PS50987"/>
    </source>
</evidence>
<dbReference type="PANTHER" id="PTHR33154:SF33">
    <property type="entry name" value="TRANSCRIPTIONAL REPRESSOR SDPR"/>
    <property type="match status" value="1"/>
</dbReference>
<keyword evidence="7" id="KW-1185">Reference proteome</keyword>
<accession>A0ABU4EUX2</accession>
<gene>
    <name evidence="6" type="ORF">R4198_12540</name>
</gene>
<keyword evidence="3" id="KW-0804">Transcription</keyword>
<dbReference type="NCBIfam" id="NF033788">
    <property type="entry name" value="HTH_metalloreg"/>
    <property type="match status" value="1"/>
</dbReference>
<dbReference type="PANTHER" id="PTHR33154">
    <property type="entry name" value="TRANSCRIPTIONAL REGULATOR, ARSR FAMILY"/>
    <property type="match status" value="1"/>
</dbReference>
<evidence type="ECO:0000313" key="6">
    <source>
        <dbReference type="EMBL" id="MDV7134526.1"/>
    </source>
</evidence>
<dbReference type="RefSeq" id="WP_317713271.1">
    <property type="nucleotide sequence ID" value="NZ_JAWLUM010000002.1"/>
</dbReference>
<proteinExistence type="predicted"/>
<keyword evidence="1" id="KW-0805">Transcription regulation</keyword>
<dbReference type="SMART" id="SM00418">
    <property type="entry name" value="HTH_ARSR"/>
    <property type="match status" value="1"/>
</dbReference>
<reference evidence="6 7" key="1">
    <citation type="submission" date="2023-10" db="EMBL/GenBank/DDBJ databases">
        <title>Development of a sustainable strategy for remediation of hydrocarbon-contaminated territories based on the waste exchange concept.</title>
        <authorList>
            <person name="Krivoruchko A."/>
        </authorList>
    </citation>
    <scope>NUCLEOTIDE SEQUENCE [LARGE SCALE GENOMIC DNA]</scope>
    <source>
        <strain evidence="6 7">IEGM 1236</strain>
    </source>
</reference>
<evidence type="ECO:0000256" key="3">
    <source>
        <dbReference type="ARBA" id="ARBA00023163"/>
    </source>
</evidence>
<evidence type="ECO:0000256" key="2">
    <source>
        <dbReference type="ARBA" id="ARBA00023125"/>
    </source>
</evidence>
<dbReference type="InterPro" id="IPR036388">
    <property type="entry name" value="WH-like_DNA-bd_sf"/>
</dbReference>
<organism evidence="6 7">
    <name type="scientific">Williamsia marianensis</name>
    <dbReference type="NCBI Taxonomy" id="85044"/>
    <lineage>
        <taxon>Bacteria</taxon>
        <taxon>Bacillati</taxon>
        <taxon>Actinomycetota</taxon>
        <taxon>Actinomycetes</taxon>
        <taxon>Mycobacteriales</taxon>
        <taxon>Nocardiaceae</taxon>
        <taxon>Williamsia</taxon>
    </lineage>
</organism>
<dbReference type="CDD" id="cd00090">
    <property type="entry name" value="HTH_ARSR"/>
    <property type="match status" value="1"/>
</dbReference>
<dbReference type="InterPro" id="IPR011991">
    <property type="entry name" value="ArsR-like_HTH"/>
</dbReference>
<dbReference type="InterPro" id="IPR036390">
    <property type="entry name" value="WH_DNA-bd_sf"/>
</dbReference>
<protein>
    <submittedName>
        <fullName evidence="6">Metalloregulator ArsR/SmtB family transcription factor</fullName>
    </submittedName>
</protein>
<sequence>MSVFEAIADPVRRSILLTLVDGPTRVVDLCSNLSDAHPISRPAVSRHLRVLTDARLVIAEDRGRERHYRLDARPMDEVRRFIDELTPTGEIQPSPSAGERRLPVPESALDALDTEVRRTVKQRPRSSRQPTTATNDQETA</sequence>
<dbReference type="Proteomes" id="UP001185792">
    <property type="component" value="Unassembled WGS sequence"/>
</dbReference>
<dbReference type="InterPro" id="IPR051081">
    <property type="entry name" value="HTH_MetalResp_TranReg"/>
</dbReference>
<feature type="region of interest" description="Disordered" evidence="4">
    <location>
        <begin position="83"/>
        <end position="140"/>
    </location>
</feature>
<dbReference type="Pfam" id="PF01022">
    <property type="entry name" value="HTH_5"/>
    <property type="match status" value="1"/>
</dbReference>
<evidence type="ECO:0000313" key="7">
    <source>
        <dbReference type="Proteomes" id="UP001185792"/>
    </source>
</evidence>
<feature type="compositionally biased region" description="Polar residues" evidence="4">
    <location>
        <begin position="127"/>
        <end position="140"/>
    </location>
</feature>
<evidence type="ECO:0000256" key="1">
    <source>
        <dbReference type="ARBA" id="ARBA00023015"/>
    </source>
</evidence>
<dbReference type="Gene3D" id="1.10.10.10">
    <property type="entry name" value="Winged helix-like DNA-binding domain superfamily/Winged helix DNA-binding domain"/>
    <property type="match status" value="1"/>
</dbReference>
<feature type="domain" description="HTH arsR-type" evidence="5">
    <location>
        <begin position="1"/>
        <end position="90"/>
    </location>
</feature>
<keyword evidence="2" id="KW-0238">DNA-binding</keyword>
<dbReference type="PROSITE" id="PS50987">
    <property type="entry name" value="HTH_ARSR_2"/>
    <property type="match status" value="1"/>
</dbReference>
<dbReference type="InterPro" id="IPR001845">
    <property type="entry name" value="HTH_ArsR_DNA-bd_dom"/>
</dbReference>
<dbReference type="PRINTS" id="PR00778">
    <property type="entry name" value="HTHARSR"/>
</dbReference>
<name>A0ABU4EUX2_WILMA</name>
<evidence type="ECO:0000256" key="4">
    <source>
        <dbReference type="SAM" id="MobiDB-lite"/>
    </source>
</evidence>
<dbReference type="EMBL" id="JAWLUM010000002">
    <property type="protein sequence ID" value="MDV7134526.1"/>
    <property type="molecule type" value="Genomic_DNA"/>
</dbReference>
<dbReference type="SUPFAM" id="SSF46785">
    <property type="entry name" value="Winged helix' DNA-binding domain"/>
    <property type="match status" value="1"/>
</dbReference>